<dbReference type="RefSeq" id="WP_002689099.1">
    <property type="nucleotide sequence ID" value="NZ_UFTJ01000002.1"/>
</dbReference>
<evidence type="ECO:0000313" key="1">
    <source>
        <dbReference type="EMBL" id="SSZ55658.1"/>
    </source>
</evidence>
<dbReference type="AlphaFoldDB" id="A0A376C0D4"/>
<dbReference type="Pfam" id="PF13645">
    <property type="entry name" value="YkuD_2"/>
    <property type="match status" value="1"/>
</dbReference>
<evidence type="ECO:0008006" key="3">
    <source>
        <dbReference type="Google" id="ProtNLM"/>
    </source>
</evidence>
<dbReference type="Proteomes" id="UP000255515">
    <property type="component" value="Unassembled WGS sequence"/>
</dbReference>
<evidence type="ECO:0000313" key="2">
    <source>
        <dbReference type="Proteomes" id="UP000255515"/>
    </source>
</evidence>
<dbReference type="EMBL" id="UFTJ01000002">
    <property type="protein sequence ID" value="SSZ55658.1"/>
    <property type="molecule type" value="Genomic_DNA"/>
</dbReference>
<protein>
    <recommendedName>
        <fullName evidence="3">L,D-transpeptidase catalytic domain</fullName>
    </recommendedName>
</protein>
<proteinExistence type="predicted"/>
<accession>A0A376C0D4</accession>
<gene>
    <name evidence="1" type="ORF">NCTC11661_01051</name>
</gene>
<name>A0A376C0D4_9FLAO</name>
<sequence>MRKHLSILFLLCWFSFSFGQIGKNRLLEIEKFIQKEKYNSDLAIFIDFRIPSNKNRFFLYSFKRQKILEKGLVAHGAGSEKAHSSTLIFSNTENSYQSSLGKYEIGKSYSGAFGKSYRLKGLDVTNNKAMKRAIVLHPYGCVPDEESSKPICLSLGCPMVSQNFFNTIARYIDASNKAIIMYAYY</sequence>
<dbReference type="InterPro" id="IPR032676">
    <property type="entry name" value="YkuD_2"/>
</dbReference>
<dbReference type="PANTHER" id="PTHR38477:SF1">
    <property type="entry name" value="MUREIN L,D-TRANSPEPTIDASE CATALYTIC DOMAIN FAMILY PROTEIN"/>
    <property type="match status" value="1"/>
</dbReference>
<organism evidence="1 2">
    <name type="scientific">Bergeyella zoohelcum</name>
    <dbReference type="NCBI Taxonomy" id="1015"/>
    <lineage>
        <taxon>Bacteria</taxon>
        <taxon>Pseudomonadati</taxon>
        <taxon>Bacteroidota</taxon>
        <taxon>Flavobacteriia</taxon>
        <taxon>Flavobacteriales</taxon>
        <taxon>Weeksellaceae</taxon>
        <taxon>Bergeyella</taxon>
    </lineage>
</organism>
<dbReference type="PANTHER" id="PTHR38477">
    <property type="entry name" value="HYPOTHETICAL EXPORTED PROTEIN"/>
    <property type="match status" value="1"/>
</dbReference>
<reference evidence="1 2" key="1">
    <citation type="submission" date="2018-06" db="EMBL/GenBank/DDBJ databases">
        <authorList>
            <consortium name="Pathogen Informatics"/>
            <person name="Doyle S."/>
        </authorList>
    </citation>
    <scope>NUCLEOTIDE SEQUENCE [LARGE SCALE GENOMIC DNA]</scope>
    <source>
        <strain evidence="1 2">NCTC11661</strain>
    </source>
</reference>